<dbReference type="SUPFAM" id="SSF53756">
    <property type="entry name" value="UDP-Glycosyltransferase/glycogen phosphorylase"/>
    <property type="match status" value="1"/>
</dbReference>
<evidence type="ECO:0000313" key="1">
    <source>
        <dbReference type="EMBL" id="OHA04015.1"/>
    </source>
</evidence>
<dbReference type="InterPro" id="IPR043148">
    <property type="entry name" value="TagF_C"/>
</dbReference>
<evidence type="ECO:0000313" key="2">
    <source>
        <dbReference type="Proteomes" id="UP000177177"/>
    </source>
</evidence>
<reference evidence="1 2" key="1">
    <citation type="journal article" date="2016" name="Nat. Commun.">
        <title>Thousands of microbial genomes shed light on interconnected biogeochemical processes in an aquifer system.</title>
        <authorList>
            <person name="Anantharaman K."/>
            <person name="Brown C.T."/>
            <person name="Hug L.A."/>
            <person name="Sharon I."/>
            <person name="Castelle C.J."/>
            <person name="Probst A.J."/>
            <person name="Thomas B.C."/>
            <person name="Singh A."/>
            <person name="Wilkins M.J."/>
            <person name="Karaoz U."/>
            <person name="Brodie E.L."/>
            <person name="Williams K.H."/>
            <person name="Hubbard S.S."/>
            <person name="Banfield J.F."/>
        </authorList>
    </citation>
    <scope>NUCLEOTIDE SEQUENCE [LARGE SCALE GENOMIC DNA]</scope>
</reference>
<evidence type="ECO:0008006" key="3">
    <source>
        <dbReference type="Google" id="ProtNLM"/>
    </source>
</evidence>
<dbReference type="GO" id="GO:0047355">
    <property type="term" value="F:CDP-glycerol glycerophosphotransferase activity"/>
    <property type="evidence" value="ECO:0007669"/>
    <property type="project" value="InterPro"/>
</dbReference>
<protein>
    <recommendedName>
        <fullName evidence="3">Glycosyltransferase subfamily 4-like N-terminal domain-containing protein</fullName>
    </recommendedName>
</protein>
<accession>A0A1G2KX33</accession>
<gene>
    <name evidence="1" type="ORF">A3C92_03680</name>
</gene>
<dbReference type="AlphaFoldDB" id="A0A1G2KX33"/>
<dbReference type="Gene3D" id="3.40.50.12580">
    <property type="match status" value="1"/>
</dbReference>
<dbReference type="Proteomes" id="UP000177177">
    <property type="component" value="Unassembled WGS sequence"/>
</dbReference>
<organism evidence="1 2">
    <name type="scientific">Candidatus Sungbacteria bacterium RIFCSPHIGHO2_02_FULL_53_17</name>
    <dbReference type="NCBI Taxonomy" id="1802275"/>
    <lineage>
        <taxon>Bacteria</taxon>
        <taxon>Candidatus Sungiibacteriota</taxon>
    </lineage>
</organism>
<proteinExistence type="predicted"/>
<dbReference type="InterPro" id="IPR007554">
    <property type="entry name" value="Glycerophosphate_synth"/>
</dbReference>
<dbReference type="GO" id="GO:0016020">
    <property type="term" value="C:membrane"/>
    <property type="evidence" value="ECO:0007669"/>
    <property type="project" value="InterPro"/>
</dbReference>
<dbReference type="EMBL" id="MHQN01000006">
    <property type="protein sequence ID" value="OHA04015.1"/>
    <property type="molecule type" value="Genomic_DNA"/>
</dbReference>
<dbReference type="Pfam" id="PF04464">
    <property type="entry name" value="Glyphos_transf"/>
    <property type="match status" value="1"/>
</dbReference>
<sequence length="474" mass="54276">MGHKKTLVISISSSASFRNLFFFPGSMFDRLAQVFAQDYALRVVLVMSSHARQKYDFFFSQYGAQYGDRLSIEVVDVPSAKTTVRRIFYFFYSYLIYTGTTRIMATLGTRPDEPPAGGWRFLAPLKILIARTFGRSRLLKRLVIPWMWLKIFTDRPFAPLFDRIAPDVVFATHLFGWFDTMLMAEAKRRRIRTVGMPAGWDHLDKYFLPFHADRLLVAGNQVRRMAVDYQAYAPSEIVAVGYPHFDFIVRKENFKPRADVLARLQFPSHAKYLMYVSGSAYCPDEPDIIETILKWADGGKFGEDVYLVIRPYLGGRSKDKQFDMEKFNRFASHPRVIFYQKEFWGDVALSIDFMNILAQADAVIALYTTMVVEAAALDRPLVAPAFDGYTTRSYARSIRRFMGFDHFREVLNTGALRIVYDFDQLFSALDAYLKNPQIGADARERLRRNVCGTLDGNASARILEEILAAGARAG</sequence>
<name>A0A1G2KX33_9BACT</name>
<comment type="caution">
    <text evidence="1">The sequence shown here is derived from an EMBL/GenBank/DDBJ whole genome shotgun (WGS) entry which is preliminary data.</text>
</comment>